<evidence type="ECO:0000256" key="1">
    <source>
        <dbReference type="SAM" id="MobiDB-lite"/>
    </source>
</evidence>
<evidence type="ECO:0008006" key="4">
    <source>
        <dbReference type="Google" id="ProtNLM"/>
    </source>
</evidence>
<keyword evidence="3" id="KW-1185">Reference proteome</keyword>
<name>A0A4P7SIF8_9CELL</name>
<dbReference type="EMBL" id="CP039291">
    <property type="protein sequence ID" value="QCB93307.1"/>
    <property type="molecule type" value="Genomic_DNA"/>
</dbReference>
<gene>
    <name evidence="2" type="ORF">E5225_06835</name>
</gene>
<protein>
    <recommendedName>
        <fullName evidence="4">Terminase</fullName>
    </recommendedName>
</protein>
<proteinExistence type="predicted"/>
<feature type="compositionally biased region" description="Polar residues" evidence="1">
    <location>
        <begin position="251"/>
        <end position="262"/>
    </location>
</feature>
<dbReference type="KEGG" id="celz:E5225_06835"/>
<dbReference type="RefSeq" id="WP_136225368.1">
    <property type="nucleotide sequence ID" value="NZ_CP039291.1"/>
</dbReference>
<feature type="region of interest" description="Disordered" evidence="1">
    <location>
        <begin position="1"/>
        <end position="28"/>
    </location>
</feature>
<evidence type="ECO:0000313" key="2">
    <source>
        <dbReference type="EMBL" id="QCB93307.1"/>
    </source>
</evidence>
<dbReference type="AlphaFoldDB" id="A0A4P7SIF8"/>
<feature type="region of interest" description="Disordered" evidence="1">
    <location>
        <begin position="245"/>
        <end position="268"/>
    </location>
</feature>
<dbReference type="Proteomes" id="UP000296469">
    <property type="component" value="Chromosome"/>
</dbReference>
<reference evidence="2 3" key="1">
    <citation type="submission" date="2019-04" db="EMBL/GenBank/DDBJ databases">
        <title>Isolation and identification of Cellulomonas shaoxiangyii sp. Nov. isolated from feces of the Tibetan antelopes (Pantholops hodgsonii) in the Qinghai-Tibet plateau of China.</title>
        <authorList>
            <person name="Tian Z."/>
        </authorList>
    </citation>
    <scope>NUCLEOTIDE SEQUENCE [LARGE SCALE GENOMIC DNA]</scope>
    <source>
        <strain evidence="2 3">Z28</strain>
    </source>
</reference>
<organism evidence="2 3">
    <name type="scientific">Cellulomonas shaoxiangyii</name>
    <dbReference type="NCBI Taxonomy" id="2566013"/>
    <lineage>
        <taxon>Bacteria</taxon>
        <taxon>Bacillati</taxon>
        <taxon>Actinomycetota</taxon>
        <taxon>Actinomycetes</taxon>
        <taxon>Micrococcales</taxon>
        <taxon>Cellulomonadaceae</taxon>
        <taxon>Cellulomonas</taxon>
    </lineage>
</organism>
<evidence type="ECO:0000313" key="3">
    <source>
        <dbReference type="Proteomes" id="UP000296469"/>
    </source>
</evidence>
<accession>A0A4P7SIF8</accession>
<sequence length="268" mass="28213">MYVEFSADPGAKWDDKAQRAKANPSYPLRTNDKAINRLHKLLTGPGDFDREALGIWDSDTKTPGIINLDDWDDLAMAAADAPTNGSLAYAVKFSADGERVGAAVALRPDDGPVHVEALGVSLMADGTAPLVQWLAERWRKGHIVLDGKAGAGDLANELVAAGVPRRRIHLVTVDEAITAHAGMLRAIQERDLTHLAQPGLDAAVRAAGKRKIGNAGGWGWASTTPEGDVTSLDAVTLARHAVVAGKRPTGQGRTSGNRTSGNRVGVVA</sequence>